<feature type="domain" description="Poly(A) RNA polymerase mitochondrial-like central palm" evidence="2">
    <location>
        <begin position="41"/>
        <end position="160"/>
    </location>
</feature>
<dbReference type="InterPro" id="IPR043519">
    <property type="entry name" value="NT_sf"/>
</dbReference>
<gene>
    <name evidence="4" type="ORF">CEURO_LOCUS16004</name>
</gene>
<dbReference type="InterPro" id="IPR058921">
    <property type="entry name" value="PAP/OAS1-rel"/>
</dbReference>
<accession>A0A9P1EFN4</accession>
<dbReference type="OrthoDB" id="273917at2759"/>
<reference evidence="4" key="1">
    <citation type="submission" date="2022-07" db="EMBL/GenBank/DDBJ databases">
        <authorList>
            <person name="Macas J."/>
            <person name="Novak P."/>
            <person name="Neumann P."/>
        </authorList>
    </citation>
    <scope>NUCLEOTIDE SEQUENCE</scope>
</reference>
<name>A0A9P1EFN4_CUSEU</name>
<dbReference type="SUPFAM" id="SSF81631">
    <property type="entry name" value="PAP/OAS1 substrate-binding domain"/>
    <property type="match status" value="1"/>
</dbReference>
<dbReference type="SUPFAM" id="SSF81301">
    <property type="entry name" value="Nucleotidyltransferase"/>
    <property type="match status" value="1"/>
</dbReference>
<evidence type="ECO:0008006" key="6">
    <source>
        <dbReference type="Google" id="ProtNLM"/>
    </source>
</evidence>
<dbReference type="Proteomes" id="UP001152484">
    <property type="component" value="Unassembled WGS sequence"/>
</dbReference>
<dbReference type="PANTHER" id="PTHR45979">
    <property type="entry name" value="PAP/OAS1 SUBSTRATE-BINDING DOMAIN SUPERFAMILY"/>
    <property type="match status" value="1"/>
</dbReference>
<protein>
    <recommendedName>
        <fullName evidence="6">Polymerase nucleotidyl transferase domain-containing protein</fullName>
    </recommendedName>
</protein>
<evidence type="ECO:0000256" key="1">
    <source>
        <dbReference type="SAM" id="MobiDB-lite"/>
    </source>
</evidence>
<dbReference type="InterPro" id="IPR058920">
    <property type="entry name" value="PAP-OAS1-bd-rel"/>
</dbReference>
<dbReference type="InterPro" id="IPR054708">
    <property type="entry name" value="MTPAP-like_central"/>
</dbReference>
<dbReference type="Gene3D" id="1.10.1410.10">
    <property type="match status" value="1"/>
</dbReference>
<organism evidence="4 5">
    <name type="scientific">Cuscuta europaea</name>
    <name type="common">European dodder</name>
    <dbReference type="NCBI Taxonomy" id="41803"/>
    <lineage>
        <taxon>Eukaryota</taxon>
        <taxon>Viridiplantae</taxon>
        <taxon>Streptophyta</taxon>
        <taxon>Embryophyta</taxon>
        <taxon>Tracheophyta</taxon>
        <taxon>Spermatophyta</taxon>
        <taxon>Magnoliopsida</taxon>
        <taxon>eudicotyledons</taxon>
        <taxon>Gunneridae</taxon>
        <taxon>Pentapetalae</taxon>
        <taxon>asterids</taxon>
        <taxon>lamiids</taxon>
        <taxon>Solanales</taxon>
        <taxon>Convolvulaceae</taxon>
        <taxon>Cuscuteae</taxon>
        <taxon>Cuscuta</taxon>
        <taxon>Cuscuta subgen. Cuscuta</taxon>
    </lineage>
</organism>
<evidence type="ECO:0000313" key="4">
    <source>
        <dbReference type="EMBL" id="CAH9103127.1"/>
    </source>
</evidence>
<dbReference type="AlphaFoldDB" id="A0A9P1EFN4"/>
<dbReference type="EMBL" id="CAMAPE010000045">
    <property type="protein sequence ID" value="CAH9103127.1"/>
    <property type="molecule type" value="Genomic_DNA"/>
</dbReference>
<evidence type="ECO:0000313" key="5">
    <source>
        <dbReference type="Proteomes" id="UP001152484"/>
    </source>
</evidence>
<dbReference type="Gene3D" id="3.30.460.10">
    <property type="entry name" value="Beta Polymerase, domain 2"/>
    <property type="match status" value="1"/>
</dbReference>
<proteinExistence type="predicted"/>
<dbReference type="PANTHER" id="PTHR45979:SF2">
    <property type="entry name" value="PAP_OAS1 SUBSTRATE-BINDING DOMAIN SUPERFAMILY"/>
    <property type="match status" value="1"/>
</dbReference>
<feature type="region of interest" description="Disordered" evidence="1">
    <location>
        <begin position="1"/>
        <end position="29"/>
    </location>
</feature>
<dbReference type="Pfam" id="PF26180">
    <property type="entry name" value="PAP-OAS1"/>
    <property type="match status" value="1"/>
</dbReference>
<keyword evidence="5" id="KW-1185">Reference proteome</keyword>
<feature type="domain" description="PAP/OAS1 substrate-binding-related" evidence="3">
    <location>
        <begin position="173"/>
        <end position="364"/>
    </location>
</feature>
<dbReference type="Pfam" id="PF22600">
    <property type="entry name" value="MTPAP-like_central"/>
    <property type="match status" value="1"/>
</dbReference>
<sequence>MADIGVPSNGAAVREMSAPPSNPPLSSIGSESWAMAEKLTQDIIFNVQPTTVSEKRRKSLIDYLQRLLRGSLHCEVFSYGSVPLKTFLPDGDIDLTAFGGSVAEDGLAASMVSILEEENRNKDAEFTIEDVQLICAEVKLVKCIIQNIVVDISFNQIGGLCSLCFLEKVDQLIGKDHLFKRSIILIKAWCYYESRILGAHHGLISTYALEILILYIFHLFHTTLDGPLAVLYKFLDYFSNFEWDNYCISLAGPVRLSSLPEIVVEMPQNNSGDFLLSNDFIRECVSEFSVPSKVGEMSSRRFQQKHLNIVDPLKENNNLGRSVGKGNFYRIRSAFTYGASKLGRVLQSEDNIAGELTNFFSNTLSCHGTSPKMSDDVEDLSPSAKDCKVDGFAHRLSGDSIESACSIKQSLTLCNDSDDGSTVLGSLCKPFFAPHLFFTMSACNKHEGKKGSEKEDHSDDKDGVLNGLCDLSGDYENHVSCLQYGQQCYEQPGLPLAPPSLFQVKYLSDSVQQPSQSIRNCFSQRSCGGAFIPIPVSYTMNHQPSLSVPSFAFGFEEMPKLHGTGTYLPNVSRLPRCYRHSKERSEASLSYPIKNEKKTTLEEMPQSYPAVDRRVVFNQSF</sequence>
<evidence type="ECO:0000259" key="3">
    <source>
        <dbReference type="Pfam" id="PF26180"/>
    </source>
</evidence>
<comment type="caution">
    <text evidence="4">The sequence shown here is derived from an EMBL/GenBank/DDBJ whole genome shotgun (WGS) entry which is preliminary data.</text>
</comment>
<evidence type="ECO:0000259" key="2">
    <source>
        <dbReference type="Pfam" id="PF22600"/>
    </source>
</evidence>